<dbReference type="EMBL" id="LAZR01043448">
    <property type="protein sequence ID" value="KKL07055.1"/>
    <property type="molecule type" value="Genomic_DNA"/>
</dbReference>
<dbReference type="AlphaFoldDB" id="A0A0F9AC98"/>
<name>A0A0F9AC98_9ZZZZ</name>
<sequence>MWQLKKPGCVINAILKSLYQGIDIEK</sequence>
<gene>
    <name evidence="1" type="ORF">LCGC14_2589820</name>
</gene>
<feature type="non-terminal residue" evidence="1">
    <location>
        <position position="26"/>
    </location>
</feature>
<evidence type="ECO:0000313" key="1">
    <source>
        <dbReference type="EMBL" id="KKL07055.1"/>
    </source>
</evidence>
<accession>A0A0F9AC98</accession>
<comment type="caution">
    <text evidence="1">The sequence shown here is derived from an EMBL/GenBank/DDBJ whole genome shotgun (WGS) entry which is preliminary data.</text>
</comment>
<reference evidence="1" key="1">
    <citation type="journal article" date="2015" name="Nature">
        <title>Complex archaea that bridge the gap between prokaryotes and eukaryotes.</title>
        <authorList>
            <person name="Spang A."/>
            <person name="Saw J.H."/>
            <person name="Jorgensen S.L."/>
            <person name="Zaremba-Niedzwiedzka K."/>
            <person name="Martijn J."/>
            <person name="Lind A.E."/>
            <person name="van Eijk R."/>
            <person name="Schleper C."/>
            <person name="Guy L."/>
            <person name="Ettema T.J."/>
        </authorList>
    </citation>
    <scope>NUCLEOTIDE SEQUENCE</scope>
</reference>
<protein>
    <submittedName>
        <fullName evidence="1">Uncharacterized protein</fullName>
    </submittedName>
</protein>
<proteinExistence type="predicted"/>
<organism evidence="1">
    <name type="scientific">marine sediment metagenome</name>
    <dbReference type="NCBI Taxonomy" id="412755"/>
    <lineage>
        <taxon>unclassified sequences</taxon>
        <taxon>metagenomes</taxon>
        <taxon>ecological metagenomes</taxon>
    </lineage>
</organism>